<dbReference type="InterPro" id="IPR036291">
    <property type="entry name" value="NAD(P)-bd_dom_sf"/>
</dbReference>
<evidence type="ECO:0000313" key="2">
    <source>
        <dbReference type="EMBL" id="NYE16379.1"/>
    </source>
</evidence>
<dbReference type="Proteomes" id="UP000591272">
    <property type="component" value="Unassembled WGS sequence"/>
</dbReference>
<gene>
    <name evidence="2" type="ORF">BJ999_006675</name>
</gene>
<dbReference type="Gene3D" id="3.90.25.10">
    <property type="entry name" value="UDP-galactose 4-epimerase, domain 1"/>
    <property type="match status" value="1"/>
</dbReference>
<dbReference type="Gene3D" id="3.40.50.720">
    <property type="entry name" value="NAD(P)-binding Rossmann-like Domain"/>
    <property type="match status" value="1"/>
</dbReference>
<dbReference type="PANTHER" id="PTHR43162:SF1">
    <property type="entry name" value="PRESTALK A DIFFERENTIATION PROTEIN A"/>
    <property type="match status" value="1"/>
</dbReference>
<evidence type="ECO:0000259" key="1">
    <source>
        <dbReference type="Pfam" id="PF13460"/>
    </source>
</evidence>
<protein>
    <submittedName>
        <fullName evidence="2">Uncharacterized protein YbjT (DUF2867 family)</fullName>
    </submittedName>
</protein>
<organism evidence="2 3">
    <name type="scientific">Actinomadura citrea</name>
    <dbReference type="NCBI Taxonomy" id="46158"/>
    <lineage>
        <taxon>Bacteria</taxon>
        <taxon>Bacillati</taxon>
        <taxon>Actinomycetota</taxon>
        <taxon>Actinomycetes</taxon>
        <taxon>Streptosporangiales</taxon>
        <taxon>Thermomonosporaceae</taxon>
        <taxon>Actinomadura</taxon>
    </lineage>
</organism>
<name>A0A7Y9GH84_9ACTN</name>
<dbReference type="AlphaFoldDB" id="A0A7Y9GH84"/>
<accession>A0A7Y9GH84</accession>
<dbReference type="RefSeq" id="WP_179836928.1">
    <property type="nucleotide sequence ID" value="NZ_BMRD01000017.1"/>
</dbReference>
<evidence type="ECO:0000313" key="3">
    <source>
        <dbReference type="Proteomes" id="UP000591272"/>
    </source>
</evidence>
<comment type="caution">
    <text evidence="2">The sequence shown here is derived from an EMBL/GenBank/DDBJ whole genome shotgun (WGS) entry which is preliminary data.</text>
</comment>
<dbReference type="InterPro" id="IPR051604">
    <property type="entry name" value="Ergot_Alk_Oxidoreductase"/>
</dbReference>
<keyword evidence="3" id="KW-1185">Reference proteome</keyword>
<dbReference type="PANTHER" id="PTHR43162">
    <property type="match status" value="1"/>
</dbReference>
<sequence>MILVTGATGNVGYQVLAQLLERGIRARAVTRDPESARLPEATEVVRGDLADPEGLRTCLDGVDAVFLMWPFHDARPMAALLEVIKRHAQRVVLLSSGAVQDGLAPDRHTDPVGRSHAEVERLLRRSGLAWTVLRPSTFAANALWWADQIRAGDTVAGPFGAVRMAMLHEADIASVAVAALTEDDHVQKCYQLTGPELLTQAEQVHVIGRALGRPLRWQELSREQARRRLLDDESFPDSFVDVLLDGYAKMLDAPAPTLTSTVETVTGTPARTFHRWVLDHAGQFSRQ</sequence>
<dbReference type="Pfam" id="PF13460">
    <property type="entry name" value="NAD_binding_10"/>
    <property type="match status" value="1"/>
</dbReference>
<dbReference type="SUPFAM" id="SSF51735">
    <property type="entry name" value="NAD(P)-binding Rossmann-fold domains"/>
    <property type="match status" value="1"/>
</dbReference>
<dbReference type="EMBL" id="JACCBT010000001">
    <property type="protein sequence ID" value="NYE16379.1"/>
    <property type="molecule type" value="Genomic_DNA"/>
</dbReference>
<dbReference type="InterPro" id="IPR016040">
    <property type="entry name" value="NAD(P)-bd_dom"/>
</dbReference>
<proteinExistence type="predicted"/>
<reference evidence="2 3" key="1">
    <citation type="submission" date="2020-07" db="EMBL/GenBank/DDBJ databases">
        <title>Sequencing the genomes of 1000 actinobacteria strains.</title>
        <authorList>
            <person name="Klenk H.-P."/>
        </authorList>
    </citation>
    <scope>NUCLEOTIDE SEQUENCE [LARGE SCALE GENOMIC DNA]</scope>
    <source>
        <strain evidence="2 3">DSM 43461</strain>
    </source>
</reference>
<feature type="domain" description="NAD(P)-binding" evidence="1">
    <location>
        <begin position="6"/>
        <end position="182"/>
    </location>
</feature>